<feature type="transmembrane region" description="Helical" evidence="1">
    <location>
        <begin position="513"/>
        <end position="543"/>
    </location>
</feature>
<feature type="transmembrane region" description="Helical" evidence="1">
    <location>
        <begin position="410"/>
        <end position="429"/>
    </location>
</feature>
<keyword evidence="3" id="KW-1185">Reference proteome</keyword>
<protein>
    <recommendedName>
        <fullName evidence="4">Glycosyltransferase</fullName>
    </recommendedName>
</protein>
<feature type="transmembrane region" description="Helical" evidence="1">
    <location>
        <begin position="550"/>
        <end position="567"/>
    </location>
</feature>
<feature type="transmembrane region" description="Helical" evidence="1">
    <location>
        <begin position="488"/>
        <end position="507"/>
    </location>
</feature>
<comment type="caution">
    <text evidence="2">The sequence shown here is derived from an EMBL/GenBank/DDBJ whole genome shotgun (WGS) entry which is preliminary data.</text>
</comment>
<dbReference type="EMBL" id="BAAAKW010000068">
    <property type="protein sequence ID" value="GAA1226870.1"/>
    <property type="molecule type" value="Genomic_DNA"/>
</dbReference>
<feature type="transmembrane region" description="Helical" evidence="1">
    <location>
        <begin position="288"/>
        <end position="306"/>
    </location>
</feature>
<dbReference type="PANTHER" id="PTHR43685">
    <property type="entry name" value="GLYCOSYLTRANSFERASE"/>
    <property type="match status" value="1"/>
</dbReference>
<dbReference type="Gene3D" id="3.90.550.10">
    <property type="entry name" value="Spore Coat Polysaccharide Biosynthesis Protein SpsA, Chain A"/>
    <property type="match status" value="1"/>
</dbReference>
<feature type="transmembrane region" description="Helical" evidence="1">
    <location>
        <begin position="621"/>
        <end position="643"/>
    </location>
</feature>
<feature type="transmembrane region" description="Helical" evidence="1">
    <location>
        <begin position="357"/>
        <end position="375"/>
    </location>
</feature>
<keyword evidence="1" id="KW-0472">Membrane</keyword>
<feature type="transmembrane region" description="Helical" evidence="1">
    <location>
        <begin position="436"/>
        <end position="457"/>
    </location>
</feature>
<proteinExistence type="predicted"/>
<feature type="transmembrane region" description="Helical" evidence="1">
    <location>
        <begin position="680"/>
        <end position="702"/>
    </location>
</feature>
<feature type="transmembrane region" description="Helical" evidence="1">
    <location>
        <begin position="655"/>
        <end position="674"/>
    </location>
</feature>
<keyword evidence="1" id="KW-1133">Transmembrane helix</keyword>
<dbReference type="PANTHER" id="PTHR43685:SF3">
    <property type="entry name" value="SLR2126 PROTEIN"/>
    <property type="match status" value="1"/>
</dbReference>
<evidence type="ECO:0000313" key="2">
    <source>
        <dbReference type="EMBL" id="GAA1226870.1"/>
    </source>
</evidence>
<feature type="transmembrane region" description="Helical" evidence="1">
    <location>
        <begin position="248"/>
        <end position="268"/>
    </location>
</feature>
<feature type="transmembrane region" description="Helical" evidence="1">
    <location>
        <begin position="892"/>
        <end position="912"/>
    </location>
</feature>
<dbReference type="RefSeq" id="WP_343926687.1">
    <property type="nucleotide sequence ID" value="NZ_BAAAKW010000068.1"/>
</dbReference>
<sequence>MQPRVTAVIVARNGAKYLPRTLAAIAAQTRRPDSVIAVDADSSDESLSIMVETAPAQIADAHGRRTFGGAIAQALQSAAPQASENEWLWLLSYDSAPDPNALRALLGAVEIAPSVAVAGPKLVRWDDPAVISNFGESLTPLGRSLGLVNDELDQAQHDVQTDTLGVAGAGMLVRRQVWSALGGFDPKLPSVDAALDFCVRARLAGHRVVAVADARVASAGGPELFGKRSVSAAAHNRIQRFAQLHRRLVYAPGFAVPLHWLTLLPLAILRSLGHLVAKRPTALAGEFAAAFAAIFDGGVVAARLNLKRNKRLSFGAVDPLRVSWAELRELRAHERSGDAPDAVFEVARPRFFNNGGAWVVLLAAVAGVISFSRFVDVQALSGGALLPLSSSVSELWTHIGYGWNDLAQQVVAADPVAVVLAVMGSLTFWNPSFSIVVLYLVALPLAALAAWLCAASISERTWAPTLAAAAWTLAPSFLISLGEGQLGAVLVHILLPWLVLTVLRAAHNWAMSAIAAILFAAIAASAPSVIPALLIALVAWIIARPKSSHRLLWIVLPAAALFAPLVMQQVARGTVWAIFADPGVPVARVASNGWQLAIGSVVPGSNGWSTLLSTLGLNDQYAPLLVALLLSPFAVLALMSLFVPGSRRAIPSLALALLGFVTAVAVTHVSVSSAGESSVVLWAGAALSLYWLGLCGAVVVAVESLERHAALPSLVALAGVIVLAAAPLWSLTSGAAPVSASNGRLLPAFVSAESTQRDGLGTLQLTVTSDSTIAVDVHRGRGSGLDEQSTIAATSTELSAAAKRSATLAGNIASRSGFDSAAELDELQIAFIVLTPKLNQDNAETHQRIIEALDGNSLLNPIGDTDQGYLWHYPGGSETTRTIGPSNIGTQLGQAILAGQALIFGLTLLLAIPTTRRRRLRAAKAESAVTVIEASE</sequence>
<feature type="transmembrane region" description="Helical" evidence="1">
    <location>
        <begin position="463"/>
        <end position="481"/>
    </location>
</feature>
<evidence type="ECO:0000313" key="3">
    <source>
        <dbReference type="Proteomes" id="UP001500943"/>
    </source>
</evidence>
<dbReference type="SUPFAM" id="SSF53448">
    <property type="entry name" value="Nucleotide-diphospho-sugar transferases"/>
    <property type="match status" value="1"/>
</dbReference>
<evidence type="ECO:0000256" key="1">
    <source>
        <dbReference type="SAM" id="Phobius"/>
    </source>
</evidence>
<dbReference type="InterPro" id="IPR029044">
    <property type="entry name" value="Nucleotide-diphossugar_trans"/>
</dbReference>
<name>A0ABN1W0Y0_9MICO</name>
<gene>
    <name evidence="2" type="ORF">GCM10009655_26930</name>
</gene>
<dbReference type="Pfam" id="PF13641">
    <property type="entry name" value="Glyco_tranf_2_3"/>
    <property type="match status" value="1"/>
</dbReference>
<accession>A0ABN1W0Y0</accession>
<dbReference type="Proteomes" id="UP001500943">
    <property type="component" value="Unassembled WGS sequence"/>
</dbReference>
<evidence type="ECO:0008006" key="4">
    <source>
        <dbReference type="Google" id="ProtNLM"/>
    </source>
</evidence>
<keyword evidence="1" id="KW-0812">Transmembrane</keyword>
<dbReference type="InterPro" id="IPR050834">
    <property type="entry name" value="Glycosyltransf_2"/>
</dbReference>
<reference evidence="2 3" key="1">
    <citation type="journal article" date="2019" name="Int. J. Syst. Evol. Microbiol.">
        <title>The Global Catalogue of Microorganisms (GCM) 10K type strain sequencing project: providing services to taxonomists for standard genome sequencing and annotation.</title>
        <authorList>
            <consortium name="The Broad Institute Genomics Platform"/>
            <consortium name="The Broad Institute Genome Sequencing Center for Infectious Disease"/>
            <person name="Wu L."/>
            <person name="Ma J."/>
        </authorList>
    </citation>
    <scope>NUCLEOTIDE SEQUENCE [LARGE SCALE GENOMIC DNA]</scope>
    <source>
        <strain evidence="2 3">JCM 12762</strain>
    </source>
</reference>
<feature type="transmembrane region" description="Helical" evidence="1">
    <location>
        <begin position="709"/>
        <end position="729"/>
    </location>
</feature>
<organism evidence="2 3">
    <name type="scientific">Rhodoglobus aureus</name>
    <dbReference type="NCBI Taxonomy" id="191497"/>
    <lineage>
        <taxon>Bacteria</taxon>
        <taxon>Bacillati</taxon>
        <taxon>Actinomycetota</taxon>
        <taxon>Actinomycetes</taxon>
        <taxon>Micrococcales</taxon>
        <taxon>Microbacteriaceae</taxon>
        <taxon>Rhodoglobus</taxon>
    </lineage>
</organism>